<keyword evidence="2" id="KW-1185">Reference proteome</keyword>
<name>A0ABS7CKN6_9BACL</name>
<dbReference type="Proteomes" id="UP001519887">
    <property type="component" value="Unassembled WGS sequence"/>
</dbReference>
<proteinExistence type="predicted"/>
<dbReference type="EMBL" id="JAHZIK010003016">
    <property type="protein sequence ID" value="MBW7461512.1"/>
    <property type="molecule type" value="Genomic_DNA"/>
</dbReference>
<feature type="non-terminal residue" evidence="1">
    <location>
        <position position="107"/>
    </location>
</feature>
<sequence>MKSTSTEEKALDTDVKEANDAGEQVMTDLINSLLAEGFWDQADAEVLSRRQWEAVAGNAAGMPAAAAQAGPDDPLMYRWWTGRERGEYVCFPIRAAVVQPYRYVKTG</sequence>
<organism evidence="1 2">
    <name type="scientific">Paenibacillus sepulcri</name>
    <dbReference type="NCBI Taxonomy" id="359917"/>
    <lineage>
        <taxon>Bacteria</taxon>
        <taxon>Bacillati</taxon>
        <taxon>Bacillota</taxon>
        <taxon>Bacilli</taxon>
        <taxon>Bacillales</taxon>
        <taxon>Paenibacillaceae</taxon>
        <taxon>Paenibacillus</taxon>
    </lineage>
</organism>
<comment type="caution">
    <text evidence="1">The sequence shown here is derived from an EMBL/GenBank/DDBJ whole genome shotgun (WGS) entry which is preliminary data.</text>
</comment>
<evidence type="ECO:0000313" key="1">
    <source>
        <dbReference type="EMBL" id="MBW7461512.1"/>
    </source>
</evidence>
<reference evidence="1 2" key="1">
    <citation type="submission" date="2021-07" db="EMBL/GenBank/DDBJ databases">
        <title>Paenibacillus radiodurans sp. nov., isolated from the southeastern edge of Tengger Desert.</title>
        <authorList>
            <person name="Zhang G."/>
        </authorList>
    </citation>
    <scope>NUCLEOTIDE SEQUENCE [LARGE SCALE GENOMIC DNA]</scope>
    <source>
        <strain evidence="1 2">CCM 7311</strain>
    </source>
</reference>
<accession>A0ABS7CKN6</accession>
<gene>
    <name evidence="1" type="ORF">K0U00_46395</name>
</gene>
<evidence type="ECO:0000313" key="2">
    <source>
        <dbReference type="Proteomes" id="UP001519887"/>
    </source>
</evidence>
<protein>
    <submittedName>
        <fullName evidence="1">Uncharacterized protein</fullName>
    </submittedName>
</protein>